<evidence type="ECO:0000313" key="3">
    <source>
        <dbReference type="EMBL" id="OHA48704.1"/>
    </source>
</evidence>
<dbReference type="InterPro" id="IPR036908">
    <property type="entry name" value="RlpA-like_sf"/>
</dbReference>
<dbReference type="AlphaFoldDB" id="A0A1G2PK49"/>
<dbReference type="SUPFAM" id="SSF50685">
    <property type="entry name" value="Barwin-like endoglucanases"/>
    <property type="match status" value="1"/>
</dbReference>
<sequence length="302" mass="32726">MKEYIFRVILLGTLVCATLVVSGVASSKEPGIRQPIVTLQVAGISYVVDAKTSMQELGLSDAEPQSEIKPTNGLVIVSLPKRNVSIVHDGTKESVALSGELVGQAPNEAGLALGPLDRTVPSADTPLTADMTIEIVRVSQEERTEQTPIPFQVTAHNNPDMLWGTKKIVQKGAKGVREERVLVLAENGETVERTVLSSQTITPPKEQIEEVGTKIIVGKTVEGIGSWYSFRKGMFAASTIFPRGTFLRVTNLENGKRVLVQVNDYGPTTPGRVIDLEAAAFMALGKPLWQGLMRVRVEEILQ</sequence>
<dbReference type="Gene3D" id="2.40.40.10">
    <property type="entry name" value="RlpA-like domain"/>
    <property type="match status" value="1"/>
</dbReference>
<dbReference type="PANTHER" id="PTHR34183">
    <property type="entry name" value="ENDOLYTIC PEPTIDOGLYCAN TRANSGLYCOSYLASE RLPA"/>
    <property type="match status" value="1"/>
</dbReference>
<proteinExistence type="predicted"/>
<dbReference type="Pfam" id="PF07501">
    <property type="entry name" value="G5"/>
    <property type="match status" value="1"/>
</dbReference>
<dbReference type="Proteomes" id="UP000177629">
    <property type="component" value="Unassembled WGS sequence"/>
</dbReference>
<dbReference type="Gene3D" id="2.20.230.10">
    <property type="entry name" value="Resuscitation-promoting factor rpfb"/>
    <property type="match status" value="1"/>
</dbReference>
<protein>
    <recommendedName>
        <fullName evidence="2">G5 domain-containing protein</fullName>
    </recommendedName>
</protein>
<dbReference type="EMBL" id="MHSS01000004">
    <property type="protein sequence ID" value="OHA48704.1"/>
    <property type="molecule type" value="Genomic_DNA"/>
</dbReference>
<name>A0A1G2PK49_9BACT</name>
<evidence type="ECO:0000256" key="1">
    <source>
        <dbReference type="ARBA" id="ARBA00022729"/>
    </source>
</evidence>
<accession>A0A1G2PK49</accession>
<dbReference type="Pfam" id="PF03330">
    <property type="entry name" value="DPBB_1"/>
    <property type="match status" value="1"/>
</dbReference>
<evidence type="ECO:0000259" key="2">
    <source>
        <dbReference type="PROSITE" id="PS51109"/>
    </source>
</evidence>
<dbReference type="PROSITE" id="PS51109">
    <property type="entry name" value="G5"/>
    <property type="match status" value="1"/>
</dbReference>
<dbReference type="InterPro" id="IPR009009">
    <property type="entry name" value="RlpA-like_DPBB"/>
</dbReference>
<feature type="domain" description="G5" evidence="2">
    <location>
        <begin position="135"/>
        <end position="215"/>
    </location>
</feature>
<dbReference type="SMART" id="SM01208">
    <property type="entry name" value="G5"/>
    <property type="match status" value="1"/>
</dbReference>
<organism evidence="3 4">
    <name type="scientific">Candidatus Terrybacteria bacterium RIFCSPHIGHO2_01_FULL_48_17</name>
    <dbReference type="NCBI Taxonomy" id="1802362"/>
    <lineage>
        <taxon>Bacteria</taxon>
        <taxon>Candidatus Terryibacteriota</taxon>
    </lineage>
</organism>
<keyword evidence="1" id="KW-0732">Signal</keyword>
<dbReference type="STRING" id="1802362.A2806_01095"/>
<reference evidence="3 4" key="1">
    <citation type="journal article" date="2016" name="Nat. Commun.">
        <title>Thousands of microbial genomes shed light on interconnected biogeochemical processes in an aquifer system.</title>
        <authorList>
            <person name="Anantharaman K."/>
            <person name="Brown C.T."/>
            <person name="Hug L.A."/>
            <person name="Sharon I."/>
            <person name="Castelle C.J."/>
            <person name="Probst A.J."/>
            <person name="Thomas B.C."/>
            <person name="Singh A."/>
            <person name="Wilkins M.J."/>
            <person name="Karaoz U."/>
            <person name="Brodie E.L."/>
            <person name="Williams K.H."/>
            <person name="Hubbard S.S."/>
            <person name="Banfield J.F."/>
        </authorList>
    </citation>
    <scope>NUCLEOTIDE SEQUENCE [LARGE SCALE GENOMIC DNA]</scope>
</reference>
<evidence type="ECO:0000313" key="4">
    <source>
        <dbReference type="Proteomes" id="UP000177629"/>
    </source>
</evidence>
<comment type="caution">
    <text evidence="3">The sequence shown here is derived from an EMBL/GenBank/DDBJ whole genome shotgun (WGS) entry which is preliminary data.</text>
</comment>
<dbReference type="InterPro" id="IPR011098">
    <property type="entry name" value="G5_dom"/>
</dbReference>
<dbReference type="PANTHER" id="PTHR34183:SF1">
    <property type="entry name" value="ENDOLYTIC PEPTIDOGLYCAN TRANSGLYCOSYLASE RLPA"/>
    <property type="match status" value="1"/>
</dbReference>
<dbReference type="CDD" id="cd22268">
    <property type="entry name" value="DPBB_RlpA-like"/>
    <property type="match status" value="1"/>
</dbReference>
<gene>
    <name evidence="3" type="ORF">A2806_01095</name>
</gene>